<keyword evidence="10" id="KW-0862">Zinc</keyword>
<evidence type="ECO:0000256" key="6">
    <source>
        <dbReference type="ARBA" id="ARBA00011881"/>
    </source>
</evidence>
<evidence type="ECO:0000313" key="13">
    <source>
        <dbReference type="Proteomes" id="UP000609874"/>
    </source>
</evidence>
<reference evidence="12 13" key="1">
    <citation type="submission" date="2020-08" db="EMBL/GenBank/DDBJ databases">
        <title>A Genomic Blueprint of the Chicken Gut Microbiome.</title>
        <authorList>
            <person name="Gilroy R."/>
            <person name="Ravi A."/>
            <person name="Getino M."/>
            <person name="Pursley I."/>
            <person name="Horton D.L."/>
            <person name="Alikhan N.-F."/>
            <person name="Baker D."/>
            <person name="Gharbi K."/>
            <person name="Hall N."/>
            <person name="Watson M."/>
            <person name="Adriaenssens E.M."/>
            <person name="Foster-Nyarko E."/>
            <person name="Jarju S."/>
            <person name="Secka A."/>
            <person name="Antonio M."/>
            <person name="Oren A."/>
            <person name="Chaudhuri R."/>
            <person name="La Ragione R.M."/>
            <person name="Hildebrand F."/>
            <person name="Pallen M.J."/>
        </authorList>
    </citation>
    <scope>NUCLEOTIDE SEQUENCE [LARGE SCALE GENOMIC DNA]</scope>
    <source>
        <strain evidence="12 13">Sa2CUA1</strain>
    </source>
</reference>
<evidence type="ECO:0000256" key="4">
    <source>
        <dbReference type="ARBA" id="ARBA00010286"/>
    </source>
</evidence>
<dbReference type="SUPFAM" id="SSF51338">
    <property type="entry name" value="Composite domain of metallo-dependent hydrolases"/>
    <property type="match status" value="1"/>
</dbReference>
<keyword evidence="13" id="KW-1185">Reference proteome</keyword>
<dbReference type="PROSITE" id="PS00482">
    <property type="entry name" value="DIHYDROOROTASE_1"/>
    <property type="match status" value="1"/>
</dbReference>
<accession>A0ABR8UWI7</accession>
<evidence type="ECO:0000256" key="1">
    <source>
        <dbReference type="ARBA" id="ARBA00001947"/>
    </source>
</evidence>
<evidence type="ECO:0000256" key="7">
    <source>
        <dbReference type="ARBA" id="ARBA00012863"/>
    </source>
</evidence>
<evidence type="ECO:0000256" key="9">
    <source>
        <dbReference type="ARBA" id="ARBA00022801"/>
    </source>
</evidence>
<dbReference type="InterPro" id="IPR006680">
    <property type="entry name" value="Amidohydro-rel"/>
</dbReference>
<comment type="function">
    <text evidence="2">Catalyzes the reversible cyclization of carbamoyl aspartate to dihydroorotate.</text>
</comment>
<evidence type="ECO:0000256" key="2">
    <source>
        <dbReference type="ARBA" id="ARBA00002368"/>
    </source>
</evidence>
<dbReference type="RefSeq" id="WP_191809207.1">
    <property type="nucleotide sequence ID" value="NZ_JACSQD010000010.1"/>
</dbReference>
<dbReference type="NCBIfam" id="TIGR03178">
    <property type="entry name" value="allantoinase"/>
    <property type="match status" value="1"/>
</dbReference>
<comment type="similarity">
    <text evidence="4">Belongs to the metallo-dependent hydrolases superfamily. DHOase family. Class I DHOase subfamily.</text>
</comment>
<comment type="subunit">
    <text evidence="6">Homotetramer.</text>
</comment>
<evidence type="ECO:0000259" key="11">
    <source>
        <dbReference type="Pfam" id="PF01979"/>
    </source>
</evidence>
<evidence type="ECO:0000256" key="3">
    <source>
        <dbReference type="ARBA" id="ARBA00004968"/>
    </source>
</evidence>
<dbReference type="InterPro" id="IPR032466">
    <property type="entry name" value="Metal_Hydrolase"/>
</dbReference>
<comment type="similarity">
    <text evidence="5">Belongs to the metallo-dependent hydrolases superfamily. Allantoinase family.</text>
</comment>
<name>A0ABR8UWI7_9MICC</name>
<sequence length="445" mass="47486">MTDSDFDLVLRGNRVYAGAGTGAWEVGVRGGAVAAVVPLGTGLTGDRVVELADDEALIPGLVDSHVHVNEPGRTEWEGFASATRAAAAGGVTTVIDMPLNSIPPTVSVEALEVKREVAAGQAFVDVGFWGGAVPGNTGDLRALHEAGVFGFKCFLLHSGVDEFPQLEPEEMEKDLAELASFDSLLIVHAEDSQVIADAPEPTGPEYSGFLASRPRSAENKAIAQVIDAARRTRGRAHILHLSSADALPLIAAAKREGIRLTVETCPHYLTLLAEEIPDGATAFKCCPPIREASNRELLWQGLQDGTIDFIVSDHSPSTLDLKDLENGDFGVAWGGVSSLQLGLSLIWTEAHRRGIPLETVLEWMSRRPAELAGLGRKGRLEVGADADFAVFAPEDSFVVETAKLHHKNPITPYAGKELTGSVRRTFLRGTEVSGDEPTGRLLRRG</sequence>
<comment type="cofactor">
    <cofactor evidence="1">
        <name>Zn(2+)</name>
        <dbReference type="ChEBI" id="CHEBI:29105"/>
    </cofactor>
</comment>
<gene>
    <name evidence="12" type="primary">allB</name>
    <name evidence="12" type="ORF">H9639_16665</name>
</gene>
<organism evidence="12 13">
    <name type="scientific">Arthrobacter gallicola</name>
    <dbReference type="NCBI Taxonomy" id="2762225"/>
    <lineage>
        <taxon>Bacteria</taxon>
        <taxon>Bacillati</taxon>
        <taxon>Actinomycetota</taxon>
        <taxon>Actinomycetes</taxon>
        <taxon>Micrococcales</taxon>
        <taxon>Micrococcaceae</taxon>
        <taxon>Arthrobacter</taxon>
    </lineage>
</organism>
<dbReference type="PANTHER" id="PTHR43668:SF2">
    <property type="entry name" value="ALLANTOINASE"/>
    <property type="match status" value="1"/>
</dbReference>
<evidence type="ECO:0000256" key="10">
    <source>
        <dbReference type="ARBA" id="ARBA00022833"/>
    </source>
</evidence>
<keyword evidence="8" id="KW-0479">Metal-binding</keyword>
<protein>
    <recommendedName>
        <fullName evidence="7">allantoinase</fullName>
        <ecNumber evidence="7">3.5.2.5</ecNumber>
    </recommendedName>
</protein>
<keyword evidence="9 12" id="KW-0378">Hydrolase</keyword>
<comment type="pathway">
    <text evidence="3">Nitrogen metabolism; (S)-allantoin degradation; allantoate from (S)-allantoin: step 1/1.</text>
</comment>
<proteinExistence type="inferred from homology"/>
<dbReference type="Proteomes" id="UP000609874">
    <property type="component" value="Unassembled WGS sequence"/>
</dbReference>
<dbReference type="Gene3D" id="3.20.20.140">
    <property type="entry name" value="Metal-dependent hydrolases"/>
    <property type="match status" value="1"/>
</dbReference>
<dbReference type="EC" id="3.5.2.5" evidence="7"/>
<evidence type="ECO:0000313" key="12">
    <source>
        <dbReference type="EMBL" id="MBD7996927.1"/>
    </source>
</evidence>
<dbReference type="InterPro" id="IPR017593">
    <property type="entry name" value="Allantoinase"/>
</dbReference>
<evidence type="ECO:0000256" key="8">
    <source>
        <dbReference type="ARBA" id="ARBA00022723"/>
    </source>
</evidence>
<dbReference type="SUPFAM" id="SSF51556">
    <property type="entry name" value="Metallo-dependent hydrolases"/>
    <property type="match status" value="1"/>
</dbReference>
<dbReference type="GO" id="GO:0004038">
    <property type="term" value="F:allantoinase activity"/>
    <property type="evidence" value="ECO:0007669"/>
    <property type="project" value="UniProtKB-EC"/>
</dbReference>
<dbReference type="EMBL" id="JACSQD010000010">
    <property type="protein sequence ID" value="MBD7996927.1"/>
    <property type="molecule type" value="Genomic_DNA"/>
</dbReference>
<dbReference type="InterPro" id="IPR011059">
    <property type="entry name" value="Metal-dep_hydrolase_composite"/>
</dbReference>
<dbReference type="InterPro" id="IPR050138">
    <property type="entry name" value="DHOase/Allantoinase_Hydrolase"/>
</dbReference>
<feature type="domain" description="Amidohydrolase-related" evidence="11">
    <location>
        <begin position="57"/>
        <end position="432"/>
    </location>
</feature>
<dbReference type="InterPro" id="IPR002195">
    <property type="entry name" value="Dihydroorotase_CS"/>
</dbReference>
<dbReference type="PANTHER" id="PTHR43668">
    <property type="entry name" value="ALLANTOINASE"/>
    <property type="match status" value="1"/>
</dbReference>
<dbReference type="Pfam" id="PF01979">
    <property type="entry name" value="Amidohydro_1"/>
    <property type="match status" value="1"/>
</dbReference>
<evidence type="ECO:0000256" key="5">
    <source>
        <dbReference type="ARBA" id="ARBA00010368"/>
    </source>
</evidence>
<comment type="caution">
    <text evidence="12">The sequence shown here is derived from an EMBL/GenBank/DDBJ whole genome shotgun (WGS) entry which is preliminary data.</text>
</comment>